<dbReference type="InterPro" id="IPR027417">
    <property type="entry name" value="P-loop_NTPase"/>
</dbReference>
<dbReference type="GO" id="GO:0000049">
    <property type="term" value="F:tRNA binding"/>
    <property type="evidence" value="ECO:0007669"/>
    <property type="project" value="TreeGrafter"/>
</dbReference>
<dbReference type="Proteomes" id="UP001054945">
    <property type="component" value="Unassembled WGS sequence"/>
</dbReference>
<protein>
    <recommendedName>
        <fullName evidence="9">RNA cytidine acetyltransferase</fullName>
    </recommendedName>
</protein>
<dbReference type="PANTHER" id="PTHR10925:SF5">
    <property type="entry name" value="RNA CYTIDINE ACETYLTRANSFERASE"/>
    <property type="match status" value="1"/>
</dbReference>
<evidence type="ECO:0000256" key="6">
    <source>
        <dbReference type="ARBA" id="ARBA00022840"/>
    </source>
</evidence>
<evidence type="ECO:0000256" key="7">
    <source>
        <dbReference type="ARBA" id="ARBA00023242"/>
    </source>
</evidence>
<keyword evidence="15" id="KW-1185">Reference proteome</keyword>
<feature type="domain" description="N-acetyltransferase" evidence="12">
    <location>
        <begin position="492"/>
        <end position="634"/>
    </location>
</feature>
<dbReference type="GO" id="GO:1904812">
    <property type="term" value="P:rRNA acetylation involved in maturation of SSU-rRNA"/>
    <property type="evidence" value="ECO:0007669"/>
    <property type="project" value="TreeGrafter"/>
</dbReference>
<dbReference type="Gene3D" id="3.40.50.11040">
    <property type="match status" value="1"/>
</dbReference>
<evidence type="ECO:0000313" key="15">
    <source>
        <dbReference type="Proteomes" id="UP001054945"/>
    </source>
</evidence>
<dbReference type="Pfam" id="PF08351">
    <property type="entry name" value="TmcA_N"/>
    <property type="match status" value="1"/>
</dbReference>
<evidence type="ECO:0000259" key="12">
    <source>
        <dbReference type="Pfam" id="PF13718"/>
    </source>
</evidence>
<dbReference type="Pfam" id="PF13718">
    <property type="entry name" value="GNAT_acetyltr_2"/>
    <property type="match status" value="2"/>
</dbReference>
<evidence type="ECO:0000256" key="9">
    <source>
        <dbReference type="ARBA" id="ARBA00068357"/>
    </source>
</evidence>
<dbReference type="GO" id="GO:0005524">
    <property type="term" value="F:ATP binding"/>
    <property type="evidence" value="ECO:0007669"/>
    <property type="project" value="UniProtKB-KW"/>
</dbReference>
<evidence type="ECO:0000259" key="11">
    <source>
        <dbReference type="Pfam" id="PF08351"/>
    </source>
</evidence>
<dbReference type="InterPro" id="IPR013562">
    <property type="entry name" value="TmcA/NAT10_N"/>
</dbReference>
<evidence type="ECO:0000256" key="2">
    <source>
        <dbReference type="ARBA" id="ARBA00022552"/>
    </source>
</evidence>
<keyword evidence="2" id="KW-0698">rRNA processing</keyword>
<evidence type="ECO:0000256" key="5">
    <source>
        <dbReference type="ARBA" id="ARBA00022741"/>
    </source>
</evidence>
<feature type="domain" description="TmcA/NAT10 N-terminal" evidence="11">
    <location>
        <begin position="9"/>
        <end position="184"/>
    </location>
</feature>
<proteinExistence type="predicted"/>
<organism evidence="14 15">
    <name type="scientific">Caerostris extrusa</name>
    <name type="common">Bark spider</name>
    <name type="synonym">Caerostris bankana</name>
    <dbReference type="NCBI Taxonomy" id="172846"/>
    <lineage>
        <taxon>Eukaryota</taxon>
        <taxon>Metazoa</taxon>
        <taxon>Ecdysozoa</taxon>
        <taxon>Arthropoda</taxon>
        <taxon>Chelicerata</taxon>
        <taxon>Arachnida</taxon>
        <taxon>Araneae</taxon>
        <taxon>Araneomorphae</taxon>
        <taxon>Entelegynae</taxon>
        <taxon>Araneoidea</taxon>
        <taxon>Araneidae</taxon>
        <taxon>Caerostris</taxon>
    </lineage>
</organism>
<dbReference type="Gene3D" id="3.40.50.300">
    <property type="entry name" value="P-loop containing nucleotide triphosphate hydrolases"/>
    <property type="match status" value="1"/>
</dbReference>
<evidence type="ECO:0000256" key="1">
    <source>
        <dbReference type="ARBA" id="ARBA00004604"/>
    </source>
</evidence>
<feature type="domain" description="N-acetyltransferase" evidence="12">
    <location>
        <begin position="663"/>
        <end position="692"/>
    </location>
</feature>
<comment type="subcellular location">
    <subcellularLocation>
        <location evidence="1">Nucleus</location>
        <location evidence="1">Nucleolus</location>
    </subcellularLocation>
</comment>
<evidence type="ECO:0000259" key="10">
    <source>
        <dbReference type="Pfam" id="PF05127"/>
    </source>
</evidence>
<feature type="domain" description="Possible tRNA binding" evidence="13">
    <location>
        <begin position="701"/>
        <end position="765"/>
    </location>
</feature>
<reference evidence="14 15" key="1">
    <citation type="submission" date="2021-06" db="EMBL/GenBank/DDBJ databases">
        <title>Caerostris extrusa draft genome.</title>
        <authorList>
            <person name="Kono N."/>
            <person name="Arakawa K."/>
        </authorList>
    </citation>
    <scope>NUCLEOTIDE SEQUENCE [LARGE SCALE GENOMIC DNA]</scope>
</reference>
<dbReference type="Pfam" id="PF13725">
    <property type="entry name" value="tRNA_bind_2"/>
    <property type="match status" value="1"/>
</dbReference>
<evidence type="ECO:0000313" key="14">
    <source>
        <dbReference type="EMBL" id="GIY32767.1"/>
    </source>
</evidence>
<dbReference type="GO" id="GO:0008033">
    <property type="term" value="P:tRNA processing"/>
    <property type="evidence" value="ECO:0007669"/>
    <property type="project" value="UniProtKB-KW"/>
</dbReference>
<keyword evidence="8" id="KW-0012">Acyltransferase</keyword>
<name>A0AAV4SGU0_CAEEX</name>
<sequence>MAHFEIDVRITKLIKDVIISHHRSMFFIYGEKSRDQVLILHHLLKKNRLSLNSPDPYVLWCYKRQKEFYRNYLTKRLKQLKKAYALRLCHYSETETVLGQTFGMLIIQDFQALTPNILARIIECVEGGMIIFLLPNIASLEDLFLLNMDVHSRWVNEVHTAVNPIFNKRFVLSLASCENCLVLDDTLNIKLLPKAFDSLPKQVHNKNNNSKNIIKAVSKSSLSEELKKVLALCVTLDQLHSLEKIYEVLKERKVLSIVSLTSARGRGKSAILGLAIAIALASDYSKIFVTSPHLENLQTFFNFLTKGLASFGHKKGVDYTVEKCQENPYSFTHGVNIFNNRHKSVRYLSPVNFQEATAADLIVIDEAAAIPLPIVKKWMASCSVLMASTINGYEGTGRSLSLKLLNQLRNQSVAQAEKSHILHEIQLNEAVRYANGDGIESWLNGLLCLNATMDSLSEIFLEPPKCEDCDLYYVNRDTLFSYNKFAEEFLQKVMSLFVSSHYKNSPNDLLMIADAPAHHIFCLLPRMTDAVKTPPKVLCVIQVCLEGKINADNYAIERNHGKRAAGDLVPWVISQQFQDYGFCSLSGARIIRIATHPHYQRMGYGQCALELLSEFYSGSLIAEGKSINSTSEEKGKKYLYFAHYRIYNRNLWITLVSAMILEKKNQFIPFYLRQSESEVTGEHSCIMIKNLKKGSPKANLWLTDCYTDFLERFASFLITAFKHIPSSLALNIFQYADVKLQKDLTLEQLQWFLSPRSVQRIHAYSYLGKPFLSYTKESVLVCFGMQDNINGLTNQECQHLGSENRSCKRKEALIIQIFLVILRRRRKM</sequence>
<dbReference type="EMBL" id="BPLR01009541">
    <property type="protein sequence ID" value="GIY32767.1"/>
    <property type="molecule type" value="Genomic_DNA"/>
</dbReference>
<dbReference type="AlphaFoldDB" id="A0AAV4SGU0"/>
<dbReference type="GO" id="GO:0030686">
    <property type="term" value="C:90S preribosome"/>
    <property type="evidence" value="ECO:0007669"/>
    <property type="project" value="TreeGrafter"/>
</dbReference>
<dbReference type="FunFam" id="3.40.50.300:FF:002218">
    <property type="entry name" value="tRNA(Met) cytidine acetyltransferase TmcA"/>
    <property type="match status" value="1"/>
</dbReference>
<dbReference type="InterPro" id="IPR000182">
    <property type="entry name" value="GNAT_dom"/>
</dbReference>
<dbReference type="Gene3D" id="3.40.630.30">
    <property type="match status" value="1"/>
</dbReference>
<keyword evidence="4" id="KW-0819">tRNA processing</keyword>
<dbReference type="GO" id="GO:0005730">
    <property type="term" value="C:nucleolus"/>
    <property type="evidence" value="ECO:0007669"/>
    <property type="project" value="UniProtKB-SubCell"/>
</dbReference>
<evidence type="ECO:0000256" key="3">
    <source>
        <dbReference type="ARBA" id="ARBA00022679"/>
    </source>
</evidence>
<keyword evidence="3" id="KW-0808">Transferase</keyword>
<dbReference type="InterPro" id="IPR007807">
    <property type="entry name" value="TcmA/NAT10_helicase"/>
</dbReference>
<dbReference type="GO" id="GO:1990883">
    <property type="term" value="F:18S rRNA cytidine N-acetyltransferase activity"/>
    <property type="evidence" value="ECO:0007669"/>
    <property type="project" value="TreeGrafter"/>
</dbReference>
<dbReference type="InterPro" id="IPR027992">
    <property type="entry name" value="tRNA_bind_dom"/>
</dbReference>
<evidence type="ECO:0000256" key="8">
    <source>
        <dbReference type="ARBA" id="ARBA00023315"/>
    </source>
</evidence>
<gene>
    <name evidence="14" type="primary">NAT10</name>
    <name evidence="14" type="ORF">CEXT_484921</name>
</gene>
<evidence type="ECO:0000259" key="13">
    <source>
        <dbReference type="Pfam" id="PF13725"/>
    </source>
</evidence>
<feature type="domain" description="TcmA/NAT10 helicase" evidence="10">
    <location>
        <begin position="260"/>
        <end position="450"/>
    </location>
</feature>
<keyword evidence="6" id="KW-0067">ATP-binding</keyword>
<keyword evidence="7" id="KW-0539">Nucleus</keyword>
<keyword evidence="5" id="KW-0547">Nucleotide-binding</keyword>
<evidence type="ECO:0000256" key="4">
    <source>
        <dbReference type="ARBA" id="ARBA00022694"/>
    </source>
</evidence>
<dbReference type="Pfam" id="PF05127">
    <property type="entry name" value="NAT10_TcmA_helicase"/>
    <property type="match status" value="1"/>
</dbReference>
<comment type="caution">
    <text evidence="14">The sequence shown here is derived from an EMBL/GenBank/DDBJ whole genome shotgun (WGS) entry which is preliminary data.</text>
</comment>
<accession>A0AAV4SGU0</accession>
<dbReference type="PANTHER" id="PTHR10925">
    <property type="entry name" value="N-ACETYLTRANSFERASE 10"/>
    <property type="match status" value="1"/>
</dbReference>
<dbReference type="InterPro" id="IPR032672">
    <property type="entry name" value="TmcA/NAT10/Kre33"/>
</dbReference>